<sequence>MEVPPPKPNINCSQLQSPLFAKLSTEIRLKIYAYVLNDRPFLHISYCYKRLGIQASWPNNRDEYSDHIAFRQYIPQGNFSYLAHNTHFNLLPLIKSCRLIYTEAIDLLYSGNTFDFRMRKEFVNFARSIPPNRLESIRFLNLDASGNSRLYHLLYAEEVLSRMKGLRSCYISFDLSVTDASIGSRYELPEVLQRSWLARVASSVNTLRNLEHSTAFIVEAIHYVPDEHRYEVIQKWDLANE</sequence>
<keyword evidence="3" id="KW-1185">Reference proteome</keyword>
<accession>A0A6A6WVT9</accession>
<evidence type="ECO:0000259" key="1">
    <source>
        <dbReference type="Pfam" id="PF24864"/>
    </source>
</evidence>
<protein>
    <recommendedName>
        <fullName evidence="1">DUF7730 domain-containing protein</fullName>
    </recommendedName>
</protein>
<dbReference type="Pfam" id="PF24864">
    <property type="entry name" value="DUF7730"/>
    <property type="match status" value="1"/>
</dbReference>
<feature type="domain" description="DUF7730" evidence="1">
    <location>
        <begin position="13"/>
        <end position="164"/>
    </location>
</feature>
<dbReference type="AlphaFoldDB" id="A0A6A6WVT9"/>
<organism evidence="2 3">
    <name type="scientific">Melanomma pulvis-pyrius CBS 109.77</name>
    <dbReference type="NCBI Taxonomy" id="1314802"/>
    <lineage>
        <taxon>Eukaryota</taxon>
        <taxon>Fungi</taxon>
        <taxon>Dikarya</taxon>
        <taxon>Ascomycota</taxon>
        <taxon>Pezizomycotina</taxon>
        <taxon>Dothideomycetes</taxon>
        <taxon>Pleosporomycetidae</taxon>
        <taxon>Pleosporales</taxon>
        <taxon>Melanommataceae</taxon>
        <taxon>Melanomma</taxon>
    </lineage>
</organism>
<dbReference type="OrthoDB" id="4757095at2759"/>
<dbReference type="Proteomes" id="UP000799757">
    <property type="component" value="Unassembled WGS sequence"/>
</dbReference>
<gene>
    <name evidence="2" type="ORF">K505DRAFT_366829</name>
</gene>
<evidence type="ECO:0000313" key="2">
    <source>
        <dbReference type="EMBL" id="KAF2788043.1"/>
    </source>
</evidence>
<dbReference type="EMBL" id="MU002254">
    <property type="protein sequence ID" value="KAF2788043.1"/>
    <property type="molecule type" value="Genomic_DNA"/>
</dbReference>
<dbReference type="InterPro" id="IPR056632">
    <property type="entry name" value="DUF7730"/>
</dbReference>
<dbReference type="PANTHER" id="PTHR38790">
    <property type="entry name" value="2EXR DOMAIN-CONTAINING PROTEIN-RELATED"/>
    <property type="match status" value="1"/>
</dbReference>
<proteinExistence type="predicted"/>
<name>A0A6A6WVT9_9PLEO</name>
<evidence type="ECO:0000313" key="3">
    <source>
        <dbReference type="Proteomes" id="UP000799757"/>
    </source>
</evidence>
<reference evidence="2" key="1">
    <citation type="journal article" date="2020" name="Stud. Mycol.">
        <title>101 Dothideomycetes genomes: a test case for predicting lifestyles and emergence of pathogens.</title>
        <authorList>
            <person name="Haridas S."/>
            <person name="Albert R."/>
            <person name="Binder M."/>
            <person name="Bloem J."/>
            <person name="Labutti K."/>
            <person name="Salamov A."/>
            <person name="Andreopoulos B."/>
            <person name="Baker S."/>
            <person name="Barry K."/>
            <person name="Bills G."/>
            <person name="Bluhm B."/>
            <person name="Cannon C."/>
            <person name="Castanera R."/>
            <person name="Culley D."/>
            <person name="Daum C."/>
            <person name="Ezra D."/>
            <person name="Gonzalez J."/>
            <person name="Henrissat B."/>
            <person name="Kuo A."/>
            <person name="Liang C."/>
            <person name="Lipzen A."/>
            <person name="Lutzoni F."/>
            <person name="Magnuson J."/>
            <person name="Mondo S."/>
            <person name="Nolan M."/>
            <person name="Ohm R."/>
            <person name="Pangilinan J."/>
            <person name="Park H.-J."/>
            <person name="Ramirez L."/>
            <person name="Alfaro M."/>
            <person name="Sun H."/>
            <person name="Tritt A."/>
            <person name="Yoshinaga Y."/>
            <person name="Zwiers L.-H."/>
            <person name="Turgeon B."/>
            <person name="Goodwin S."/>
            <person name="Spatafora J."/>
            <person name="Crous P."/>
            <person name="Grigoriev I."/>
        </authorList>
    </citation>
    <scope>NUCLEOTIDE SEQUENCE</scope>
    <source>
        <strain evidence="2">CBS 109.77</strain>
    </source>
</reference>